<name>A0A136ISM6_9PEZI</name>
<evidence type="ECO:0000256" key="2">
    <source>
        <dbReference type="ARBA" id="ARBA00006013"/>
    </source>
</evidence>
<evidence type="ECO:0000259" key="9">
    <source>
        <dbReference type="Pfam" id="PF03446"/>
    </source>
</evidence>
<proteinExistence type="inferred from homology"/>
<protein>
    <recommendedName>
        <fullName evidence="3">3-hydroxyisobutyrate dehydrogenase</fullName>
        <ecNumber evidence="3">1.1.1.31</ecNumber>
    </recommendedName>
</protein>
<dbReference type="FunFam" id="1.10.1040.10:FF:000006">
    <property type="entry name" value="3-hydroxyisobutyrate dehydrogenase"/>
    <property type="match status" value="1"/>
</dbReference>
<dbReference type="Gene3D" id="3.40.50.720">
    <property type="entry name" value="NAD(P)-binding Rossmann-like Domain"/>
    <property type="match status" value="2"/>
</dbReference>
<dbReference type="GO" id="GO:0051287">
    <property type="term" value="F:NAD binding"/>
    <property type="evidence" value="ECO:0007669"/>
    <property type="project" value="InterPro"/>
</dbReference>
<accession>A0A136ISM6</accession>
<dbReference type="PANTHER" id="PTHR22981:SF81">
    <property type="entry name" value="DEHYDROGENASE, PUTATIVE-RELATED"/>
    <property type="match status" value="1"/>
</dbReference>
<dbReference type="Gene3D" id="3.40.50.1820">
    <property type="entry name" value="alpha/beta hydrolase"/>
    <property type="match status" value="1"/>
</dbReference>
<keyword evidence="4" id="KW-0101">Branched-chain amino acid catabolism</keyword>
<evidence type="ECO:0000256" key="5">
    <source>
        <dbReference type="ARBA" id="ARBA00023002"/>
    </source>
</evidence>
<feature type="domain" description="6-phosphogluconate dehydrogenase NADP-binding" evidence="9">
    <location>
        <begin position="3"/>
        <end position="30"/>
    </location>
</feature>
<dbReference type="InParanoid" id="A0A136ISM6"/>
<dbReference type="EMBL" id="KQ964261">
    <property type="protein sequence ID" value="KXJ87806.1"/>
    <property type="molecule type" value="Genomic_DNA"/>
</dbReference>
<feature type="domain" description="6-phosphogluconate dehydrogenase NADP-binding" evidence="9">
    <location>
        <begin position="34"/>
        <end position="142"/>
    </location>
</feature>
<dbReference type="PROSITE" id="PS00895">
    <property type="entry name" value="3_HYDROXYISOBUT_DH"/>
    <property type="match status" value="1"/>
</dbReference>
<dbReference type="InterPro" id="IPR006115">
    <property type="entry name" value="6PGDH_NADP-bd"/>
</dbReference>
<dbReference type="OrthoDB" id="8119704at2759"/>
<comment type="similarity">
    <text evidence="2">Belongs to the HIBADH-related family. 3-hydroxyisobutyrate dehydrogenase subfamily.</text>
</comment>
<keyword evidence="11" id="KW-0378">Hydrolase</keyword>
<keyword evidence="6" id="KW-0520">NAD</keyword>
<dbReference type="GO" id="GO:0008442">
    <property type="term" value="F:3-hydroxyisobutyrate dehydrogenase activity"/>
    <property type="evidence" value="ECO:0007669"/>
    <property type="project" value="UniProtKB-EC"/>
</dbReference>
<reference evidence="12" key="1">
    <citation type="submission" date="2016-02" db="EMBL/GenBank/DDBJ databases">
        <title>Draft genome sequence of Microdochium bolleyi, a fungal endophyte of beachgrass.</title>
        <authorList>
            <consortium name="DOE Joint Genome Institute"/>
            <person name="David A.S."/>
            <person name="May G."/>
            <person name="Haridas S."/>
            <person name="Lim J."/>
            <person name="Wang M."/>
            <person name="Labutti K."/>
            <person name="Lipzen A."/>
            <person name="Barry K."/>
            <person name="Grigoriev I.V."/>
        </authorList>
    </citation>
    <scope>NUCLEOTIDE SEQUENCE [LARGE SCALE GENOMIC DNA]</scope>
    <source>
        <strain evidence="12">J235TASD1</strain>
    </source>
</reference>
<dbReference type="InterPro" id="IPR013328">
    <property type="entry name" value="6PGD_dom2"/>
</dbReference>
<evidence type="ECO:0000313" key="11">
    <source>
        <dbReference type="EMBL" id="KXJ87806.1"/>
    </source>
</evidence>
<dbReference type="InterPro" id="IPR029058">
    <property type="entry name" value="AB_hydrolase_fold"/>
</dbReference>
<dbReference type="SUPFAM" id="SSF51735">
    <property type="entry name" value="NAD(P)-binding Rossmann-fold domains"/>
    <property type="match status" value="1"/>
</dbReference>
<evidence type="ECO:0000256" key="1">
    <source>
        <dbReference type="ARBA" id="ARBA00005109"/>
    </source>
</evidence>
<evidence type="ECO:0000313" key="12">
    <source>
        <dbReference type="Proteomes" id="UP000070501"/>
    </source>
</evidence>
<sequence length="553" mass="60018">MSSIGFIGLGTMGYPMALNLATKMPKVMLYVNDDILITIVPEGSHVRQVYLDEMNGVIAANLNNKILIDCSTIDTETSAHVAAEIRTQDQTASFYDAPISGGSLGAENATLTFMVGCSELDASWPTLDKLLGLMGTSIFACGAPTLGLTAKLSNNYCSALIALATAEAMNIGMKAGMDPRVLATIFSKSTAQSTICDKWCPVPGVVPTAPSSHGYKGGFKVQLMKKDFTLAMAAANLVEAKTYLGGVGLGVYSAAAEDPKCRDLDSRVVFRFIGGNEHWAESTHSSGQLSHYIIDDFTDPWKKSDVVLIQHGFGRTVHHWYHWVPALARRYVVIRRDLRGHGLSTCPKATDNYDYSLETILAEIIDMLDQLRIDKVHFLGESTSGMLGEALAVRFPHRLHSLVICSSPTHLPPPALEFFAFGHADWPTACRKLGSRGWAEVLSKEPGTGPTADLGYKAWWLREIAKSSGEGLAGYAEFLSRLDARPFLKGIKIPVLILAPNDSAVMTVEAMEDVARQIEGSILQVVRAQGHEIYVTGADECQEAVLEFWASLK</sequence>
<feature type="domain" description="AB hydrolase-1" evidence="8">
    <location>
        <begin position="306"/>
        <end position="537"/>
    </location>
</feature>
<dbReference type="InterPro" id="IPR029154">
    <property type="entry name" value="HIBADH-like_NADP-bd"/>
</dbReference>
<evidence type="ECO:0000256" key="4">
    <source>
        <dbReference type="ARBA" id="ARBA00022456"/>
    </source>
</evidence>
<dbReference type="Gene3D" id="1.10.1040.10">
    <property type="entry name" value="N-(1-d-carboxylethyl)-l-norvaline Dehydrogenase, domain 2"/>
    <property type="match status" value="1"/>
</dbReference>
<dbReference type="InterPro" id="IPR002204">
    <property type="entry name" value="3-OH-isobutyrate_DH-rel_CS"/>
</dbReference>
<dbReference type="Pfam" id="PF00561">
    <property type="entry name" value="Abhydrolase_1"/>
    <property type="match status" value="1"/>
</dbReference>
<dbReference type="InterPro" id="IPR000073">
    <property type="entry name" value="AB_hydrolase_1"/>
</dbReference>
<evidence type="ECO:0000256" key="6">
    <source>
        <dbReference type="ARBA" id="ARBA00023027"/>
    </source>
</evidence>
<keyword evidence="12" id="KW-1185">Reference proteome</keyword>
<dbReference type="GO" id="GO:0016787">
    <property type="term" value="F:hydrolase activity"/>
    <property type="evidence" value="ECO:0007669"/>
    <property type="project" value="UniProtKB-KW"/>
</dbReference>
<keyword evidence="5" id="KW-0560">Oxidoreductase</keyword>
<dbReference type="AlphaFoldDB" id="A0A136ISM6"/>
<evidence type="ECO:0000256" key="7">
    <source>
        <dbReference type="ARBA" id="ARBA00049197"/>
    </source>
</evidence>
<dbReference type="SUPFAM" id="SSF53474">
    <property type="entry name" value="alpha/beta-Hydrolases"/>
    <property type="match status" value="1"/>
</dbReference>
<evidence type="ECO:0000256" key="3">
    <source>
        <dbReference type="ARBA" id="ARBA00012991"/>
    </source>
</evidence>
<comment type="pathway">
    <text evidence="1">Amino-acid degradation; L-valine degradation.</text>
</comment>
<dbReference type="GO" id="GO:0006574">
    <property type="term" value="P:L-valine catabolic process"/>
    <property type="evidence" value="ECO:0007669"/>
    <property type="project" value="TreeGrafter"/>
</dbReference>
<dbReference type="STRING" id="196109.A0A136ISM6"/>
<dbReference type="GO" id="GO:0005739">
    <property type="term" value="C:mitochondrion"/>
    <property type="evidence" value="ECO:0007669"/>
    <property type="project" value="TreeGrafter"/>
</dbReference>
<dbReference type="SUPFAM" id="SSF48179">
    <property type="entry name" value="6-phosphogluconate dehydrogenase C-terminal domain-like"/>
    <property type="match status" value="1"/>
</dbReference>
<dbReference type="GO" id="GO:0050661">
    <property type="term" value="F:NADP binding"/>
    <property type="evidence" value="ECO:0007669"/>
    <property type="project" value="InterPro"/>
</dbReference>
<comment type="catalytic activity">
    <reaction evidence="7">
        <text>3-hydroxy-2-methylpropanoate + NAD(+) = 2-methyl-3-oxopropanoate + NADH + H(+)</text>
        <dbReference type="Rhea" id="RHEA:17681"/>
        <dbReference type="ChEBI" id="CHEBI:11805"/>
        <dbReference type="ChEBI" id="CHEBI:15378"/>
        <dbReference type="ChEBI" id="CHEBI:57540"/>
        <dbReference type="ChEBI" id="CHEBI:57700"/>
        <dbReference type="ChEBI" id="CHEBI:57945"/>
        <dbReference type="EC" id="1.1.1.31"/>
    </reaction>
</comment>
<organism evidence="11 12">
    <name type="scientific">Microdochium bolleyi</name>
    <dbReference type="NCBI Taxonomy" id="196109"/>
    <lineage>
        <taxon>Eukaryota</taxon>
        <taxon>Fungi</taxon>
        <taxon>Dikarya</taxon>
        <taxon>Ascomycota</taxon>
        <taxon>Pezizomycotina</taxon>
        <taxon>Sordariomycetes</taxon>
        <taxon>Xylariomycetidae</taxon>
        <taxon>Xylariales</taxon>
        <taxon>Microdochiaceae</taxon>
        <taxon>Microdochium</taxon>
    </lineage>
</organism>
<evidence type="ECO:0000259" key="8">
    <source>
        <dbReference type="Pfam" id="PF00561"/>
    </source>
</evidence>
<dbReference type="Pfam" id="PF14833">
    <property type="entry name" value="NAD_binding_11"/>
    <property type="match status" value="1"/>
</dbReference>
<dbReference type="InterPro" id="IPR036291">
    <property type="entry name" value="NAD(P)-bd_dom_sf"/>
</dbReference>
<dbReference type="PANTHER" id="PTHR22981">
    <property type="entry name" value="3-HYDROXYISOBUTYRATE DEHYDROGENASE-RELATED"/>
    <property type="match status" value="1"/>
</dbReference>
<dbReference type="InterPro" id="IPR008927">
    <property type="entry name" value="6-PGluconate_DH-like_C_sf"/>
</dbReference>
<feature type="domain" description="3-hydroxyisobutyrate dehydrogenase-like NAD-binding" evidence="10">
    <location>
        <begin position="147"/>
        <end position="258"/>
    </location>
</feature>
<dbReference type="EC" id="1.1.1.31" evidence="3"/>
<gene>
    <name evidence="11" type="ORF">Micbo1qcDRAFT_124295</name>
</gene>
<dbReference type="Pfam" id="PF03446">
    <property type="entry name" value="NAD_binding_2"/>
    <property type="match status" value="2"/>
</dbReference>
<evidence type="ECO:0000259" key="10">
    <source>
        <dbReference type="Pfam" id="PF14833"/>
    </source>
</evidence>
<dbReference type="Proteomes" id="UP000070501">
    <property type="component" value="Unassembled WGS sequence"/>
</dbReference>